<dbReference type="PANTHER" id="PTHR28511">
    <property type="entry name" value="ENDONUCLEASE V"/>
    <property type="match status" value="1"/>
</dbReference>
<dbReference type="OrthoDB" id="9790916at2"/>
<gene>
    <name evidence="6" type="ORF">EKO23_22235</name>
</gene>
<evidence type="ECO:0000313" key="6">
    <source>
        <dbReference type="EMBL" id="RYP82198.1"/>
    </source>
</evidence>
<keyword evidence="3" id="KW-0540">Nuclease</keyword>
<dbReference type="GO" id="GO:0006281">
    <property type="term" value="P:DNA repair"/>
    <property type="evidence" value="ECO:0007669"/>
    <property type="project" value="InterPro"/>
</dbReference>
<evidence type="ECO:0000256" key="1">
    <source>
        <dbReference type="ARBA" id="ARBA00004496"/>
    </source>
</evidence>
<organism evidence="6 7">
    <name type="scientific">Nocardioides guangzhouensis</name>
    <dbReference type="NCBI Taxonomy" id="2497878"/>
    <lineage>
        <taxon>Bacteria</taxon>
        <taxon>Bacillati</taxon>
        <taxon>Actinomycetota</taxon>
        <taxon>Actinomycetes</taxon>
        <taxon>Propionibacteriales</taxon>
        <taxon>Nocardioidaceae</taxon>
        <taxon>Nocardioides</taxon>
    </lineage>
</organism>
<dbReference type="InterPro" id="IPR007581">
    <property type="entry name" value="Endonuclease-V"/>
</dbReference>
<sequence length="223" mass="24080">MWPSDAEELVEHQRHLAELSPDPWQPRTGHLRSGGCWVCFPRGSSGPGAAGDLAWCAAALLYDGHTLALRVIPGAARAGYVPGLLAMRLGPLLDNVVRLLPQLPDVLLVDGTGRDHPRRAGLTLHLGAELDIPTVGITHRPLLATGTWPSEDPGATAPLRLDGDVVAAWVRTRPGTRPLVVHPGWRTDLDTAVEVIRRVTARRTPEPLRVARRAAREARTAEA</sequence>
<keyword evidence="7" id="KW-1185">Reference proteome</keyword>
<dbReference type="AlphaFoldDB" id="A0A4Q4Z497"/>
<evidence type="ECO:0000256" key="4">
    <source>
        <dbReference type="ARBA" id="ARBA00022759"/>
    </source>
</evidence>
<evidence type="ECO:0000256" key="2">
    <source>
        <dbReference type="ARBA" id="ARBA00022490"/>
    </source>
</evidence>
<proteinExistence type="predicted"/>
<dbReference type="Proteomes" id="UP000295198">
    <property type="component" value="Unassembled WGS sequence"/>
</dbReference>
<dbReference type="PANTHER" id="PTHR28511:SF1">
    <property type="entry name" value="ENDONUCLEASE V"/>
    <property type="match status" value="1"/>
</dbReference>
<evidence type="ECO:0000256" key="5">
    <source>
        <dbReference type="ARBA" id="ARBA00022801"/>
    </source>
</evidence>
<keyword evidence="2" id="KW-0963">Cytoplasm</keyword>
<protein>
    <submittedName>
        <fullName evidence="6">Endonuclease V</fullName>
    </submittedName>
</protein>
<dbReference type="RefSeq" id="WP_134720678.1">
    <property type="nucleotide sequence ID" value="NZ_SDKM01000051.1"/>
</dbReference>
<dbReference type="EMBL" id="SDKM01000051">
    <property type="protein sequence ID" value="RYP82198.1"/>
    <property type="molecule type" value="Genomic_DNA"/>
</dbReference>
<dbReference type="Gene3D" id="3.30.2170.10">
    <property type="entry name" value="archaeoglobus fulgidus dsm 4304 superfamily"/>
    <property type="match status" value="1"/>
</dbReference>
<keyword evidence="5" id="KW-0378">Hydrolase</keyword>
<dbReference type="GO" id="GO:0003727">
    <property type="term" value="F:single-stranded RNA binding"/>
    <property type="evidence" value="ECO:0007669"/>
    <property type="project" value="TreeGrafter"/>
</dbReference>
<name>A0A4Q4Z497_9ACTN</name>
<dbReference type="GO" id="GO:0005737">
    <property type="term" value="C:cytoplasm"/>
    <property type="evidence" value="ECO:0007669"/>
    <property type="project" value="UniProtKB-SubCell"/>
</dbReference>
<keyword evidence="4 6" id="KW-0255">Endonuclease</keyword>
<comment type="caution">
    <text evidence="6">The sequence shown here is derived from an EMBL/GenBank/DDBJ whole genome shotgun (WGS) entry which is preliminary data.</text>
</comment>
<dbReference type="GO" id="GO:0016891">
    <property type="term" value="F:RNA endonuclease activity producing 5'-phosphomonoesters, hydrolytic mechanism"/>
    <property type="evidence" value="ECO:0007669"/>
    <property type="project" value="TreeGrafter"/>
</dbReference>
<accession>A0A4Q4Z497</accession>
<dbReference type="Pfam" id="PF04493">
    <property type="entry name" value="Endonuclease_5"/>
    <property type="match status" value="1"/>
</dbReference>
<reference evidence="6 7" key="1">
    <citation type="submission" date="2019-01" db="EMBL/GenBank/DDBJ databases">
        <title>Nocardioides guangzhouensis sp. nov., an actinobacterium isolated from soil.</title>
        <authorList>
            <person name="Fu Y."/>
            <person name="Cai Y."/>
            <person name="Lin Z."/>
            <person name="Chen P."/>
        </authorList>
    </citation>
    <scope>NUCLEOTIDE SEQUENCE [LARGE SCALE GENOMIC DNA]</scope>
    <source>
        <strain evidence="6 7">130</strain>
    </source>
</reference>
<comment type="subcellular location">
    <subcellularLocation>
        <location evidence="1">Cytoplasm</location>
    </subcellularLocation>
</comment>
<evidence type="ECO:0000256" key="3">
    <source>
        <dbReference type="ARBA" id="ARBA00022722"/>
    </source>
</evidence>
<evidence type="ECO:0000313" key="7">
    <source>
        <dbReference type="Proteomes" id="UP000295198"/>
    </source>
</evidence>